<dbReference type="Proteomes" id="UP001151699">
    <property type="component" value="Chromosome C"/>
</dbReference>
<dbReference type="AlphaFoldDB" id="A0A9Q0MSL4"/>
<evidence type="ECO:0000313" key="2">
    <source>
        <dbReference type="Proteomes" id="UP001151699"/>
    </source>
</evidence>
<accession>A0A9Q0MSL4</accession>
<evidence type="ECO:0000313" key="1">
    <source>
        <dbReference type="EMBL" id="KAJ6636329.1"/>
    </source>
</evidence>
<dbReference type="EMBL" id="WJQU01000004">
    <property type="protein sequence ID" value="KAJ6636329.1"/>
    <property type="molecule type" value="Genomic_DNA"/>
</dbReference>
<sequence>CLEYLFGLLPNFCTVCVFDPPRKNVVPRSQIQRNLREKDGVIYHDASDIVVIKFQPNLREKDGVIYHDASDIVVIKFQPYSCAPWRS</sequence>
<comment type="caution">
    <text evidence="1">The sequence shown here is derived from an EMBL/GenBank/DDBJ whole genome shotgun (WGS) entry which is preliminary data.</text>
</comment>
<reference evidence="1" key="1">
    <citation type="submission" date="2022-07" db="EMBL/GenBank/DDBJ databases">
        <authorList>
            <person name="Trinca V."/>
            <person name="Uliana J.V.C."/>
            <person name="Torres T.T."/>
            <person name="Ward R.J."/>
            <person name="Monesi N."/>
        </authorList>
    </citation>
    <scope>NUCLEOTIDE SEQUENCE</scope>
    <source>
        <strain evidence="1">HSMRA1968</strain>
        <tissue evidence="1">Whole embryos</tissue>
    </source>
</reference>
<keyword evidence="2" id="KW-1185">Reference proteome</keyword>
<name>A0A9Q0MSL4_9DIPT</name>
<protein>
    <submittedName>
        <fullName evidence="1">Uncharacterized protein</fullName>
    </submittedName>
</protein>
<proteinExistence type="predicted"/>
<feature type="non-terminal residue" evidence="1">
    <location>
        <position position="87"/>
    </location>
</feature>
<organism evidence="1 2">
    <name type="scientific">Pseudolycoriella hygida</name>
    <dbReference type="NCBI Taxonomy" id="35572"/>
    <lineage>
        <taxon>Eukaryota</taxon>
        <taxon>Metazoa</taxon>
        <taxon>Ecdysozoa</taxon>
        <taxon>Arthropoda</taxon>
        <taxon>Hexapoda</taxon>
        <taxon>Insecta</taxon>
        <taxon>Pterygota</taxon>
        <taxon>Neoptera</taxon>
        <taxon>Endopterygota</taxon>
        <taxon>Diptera</taxon>
        <taxon>Nematocera</taxon>
        <taxon>Sciaroidea</taxon>
        <taxon>Sciaridae</taxon>
        <taxon>Pseudolycoriella</taxon>
    </lineage>
</organism>
<gene>
    <name evidence="1" type="ORF">Bhyg_14917</name>
</gene>